<gene>
    <name evidence="1" type="ORF">NCTC11694_06048</name>
</gene>
<dbReference type="EMBL" id="UGJR01000005">
    <property type="protein sequence ID" value="STS99598.1"/>
    <property type="molecule type" value="Genomic_DNA"/>
</dbReference>
<sequence length="34" mass="3673">MEAVQSNSQTSVIEITTLIMLIRRSALLNVGRGA</sequence>
<evidence type="ECO:0000313" key="2">
    <source>
        <dbReference type="Proteomes" id="UP000255050"/>
    </source>
</evidence>
<name>A0A7H4MTR2_9ENTR</name>
<accession>A0A7H4MTR2</accession>
<comment type="caution">
    <text evidence="1">The sequence shown here is derived from an EMBL/GenBank/DDBJ whole genome shotgun (WGS) entry which is preliminary data.</text>
</comment>
<evidence type="ECO:0000313" key="1">
    <source>
        <dbReference type="EMBL" id="STS99598.1"/>
    </source>
</evidence>
<reference evidence="1 2" key="1">
    <citation type="submission" date="2018-06" db="EMBL/GenBank/DDBJ databases">
        <authorList>
            <consortium name="Pathogen Informatics"/>
            <person name="Doyle S."/>
        </authorList>
    </citation>
    <scope>NUCLEOTIDE SEQUENCE [LARGE SCALE GENOMIC DNA]</scope>
    <source>
        <strain evidence="1 2">NCTC11694</strain>
    </source>
</reference>
<proteinExistence type="predicted"/>
<organism evidence="1 2">
    <name type="scientific">Klebsiella michiganensis</name>
    <dbReference type="NCBI Taxonomy" id="1134687"/>
    <lineage>
        <taxon>Bacteria</taxon>
        <taxon>Pseudomonadati</taxon>
        <taxon>Pseudomonadota</taxon>
        <taxon>Gammaproteobacteria</taxon>
        <taxon>Enterobacterales</taxon>
        <taxon>Enterobacteriaceae</taxon>
        <taxon>Klebsiella/Raoultella group</taxon>
        <taxon>Klebsiella</taxon>
    </lineage>
</organism>
<dbReference type="Proteomes" id="UP000255050">
    <property type="component" value="Unassembled WGS sequence"/>
</dbReference>
<dbReference type="AlphaFoldDB" id="A0A7H4MTR2"/>
<protein>
    <submittedName>
        <fullName evidence="1">Uncharacterized protein</fullName>
    </submittedName>
</protein>